<evidence type="ECO:0000313" key="3">
    <source>
        <dbReference type="Proteomes" id="UP001523216"/>
    </source>
</evidence>
<gene>
    <name evidence="2" type="ORF">LXN57_44745</name>
</gene>
<dbReference type="EMBL" id="JAMQOL010000081">
    <property type="protein sequence ID" value="MCM4084661.1"/>
    <property type="molecule type" value="Genomic_DNA"/>
</dbReference>
<comment type="caution">
    <text evidence="2">The sequence shown here is derived from an EMBL/GenBank/DDBJ whole genome shotgun (WGS) entry which is preliminary data.</text>
</comment>
<keyword evidence="3" id="KW-1185">Reference proteome</keyword>
<reference evidence="2 3" key="1">
    <citation type="submission" date="2022-06" db="EMBL/GenBank/DDBJ databases">
        <title>Actinoplanes abujensis sp. nov., isolated from Nigerian arid soil.</title>
        <authorList>
            <person name="Ding P."/>
        </authorList>
    </citation>
    <scope>NUCLEOTIDE SEQUENCE [LARGE SCALE GENOMIC DNA]</scope>
    <source>
        <strain evidence="3">TRM88002</strain>
    </source>
</reference>
<feature type="transmembrane region" description="Helical" evidence="1">
    <location>
        <begin position="182"/>
        <end position="204"/>
    </location>
</feature>
<sequence length="308" mass="32108">MLPRTVVLLRYVSATGATITLPVRAAQEATRFVVLVGQADNKRWWRHFRHAAAADVWLDGRWHPAIGEVSPANGGAASLYRRRFPRTAVADNAILVDLRCDARISLNLRGRPLFLRWFATVTAGEFAGFAVPAVAGALTAQAPVAAAFVAILAAGAVEGTMLGLAQATVLRYVLPRIAMRRWVAATAVGAVLAYAIGMLPSALAGHWADLPAAVVIIAGLILGSALLASIGTAQWLVLRTVLPRSASWIATTAGAWLAGLGVFLGFATPLWQPGQSITSVVVIGAAGGLLMAAVTSAITGASLGRLLR</sequence>
<keyword evidence="1" id="KW-0472">Membrane</keyword>
<keyword evidence="1" id="KW-0812">Transmembrane</keyword>
<name>A0ABT0YF32_9ACTN</name>
<protein>
    <submittedName>
        <fullName evidence="2">Uncharacterized protein</fullName>
    </submittedName>
</protein>
<feature type="transmembrane region" description="Helical" evidence="1">
    <location>
        <begin position="113"/>
        <end position="138"/>
    </location>
</feature>
<evidence type="ECO:0000256" key="1">
    <source>
        <dbReference type="SAM" id="Phobius"/>
    </source>
</evidence>
<organism evidence="2 3">
    <name type="scientific">Paractinoplanes hotanensis</name>
    <dbReference type="NCBI Taxonomy" id="2906497"/>
    <lineage>
        <taxon>Bacteria</taxon>
        <taxon>Bacillati</taxon>
        <taxon>Actinomycetota</taxon>
        <taxon>Actinomycetes</taxon>
        <taxon>Micromonosporales</taxon>
        <taxon>Micromonosporaceae</taxon>
        <taxon>Paractinoplanes</taxon>
    </lineage>
</organism>
<feature type="transmembrane region" description="Helical" evidence="1">
    <location>
        <begin position="277"/>
        <end position="303"/>
    </location>
</feature>
<evidence type="ECO:0000313" key="2">
    <source>
        <dbReference type="EMBL" id="MCM4084661.1"/>
    </source>
</evidence>
<proteinExistence type="predicted"/>
<dbReference type="RefSeq" id="WP_251804407.1">
    <property type="nucleotide sequence ID" value="NZ_JAMQOL010000081.1"/>
</dbReference>
<feature type="transmembrane region" description="Helical" evidence="1">
    <location>
        <begin position="144"/>
        <end position="170"/>
    </location>
</feature>
<dbReference type="Proteomes" id="UP001523216">
    <property type="component" value="Unassembled WGS sequence"/>
</dbReference>
<keyword evidence="1" id="KW-1133">Transmembrane helix</keyword>
<feature type="transmembrane region" description="Helical" evidence="1">
    <location>
        <begin position="248"/>
        <end position="271"/>
    </location>
</feature>
<feature type="transmembrane region" description="Helical" evidence="1">
    <location>
        <begin position="210"/>
        <end position="236"/>
    </location>
</feature>
<accession>A0ABT0YF32</accession>